<comment type="subcellular location">
    <subcellularLocation>
        <location evidence="1">Cell membrane</location>
        <topology evidence="1">Multi-pass membrane protein</topology>
    </subcellularLocation>
</comment>
<keyword evidence="8" id="KW-1185">Reference proteome</keyword>
<feature type="transmembrane region" description="Helical" evidence="6">
    <location>
        <begin position="335"/>
        <end position="357"/>
    </location>
</feature>
<feature type="transmembrane region" description="Helical" evidence="6">
    <location>
        <begin position="280"/>
        <end position="299"/>
    </location>
</feature>
<keyword evidence="2" id="KW-1003">Cell membrane</keyword>
<evidence type="ECO:0000313" key="8">
    <source>
        <dbReference type="Proteomes" id="UP000009286"/>
    </source>
</evidence>
<dbReference type="GO" id="GO:0015920">
    <property type="term" value="P:lipopolysaccharide transport"/>
    <property type="evidence" value="ECO:0007669"/>
    <property type="project" value="TreeGrafter"/>
</dbReference>
<sequence>MGVFDRYLFKTLLIATVFIAVVLAAIIFLTQSLRFLELVINAGASGSAFWLLTLLALPRFFEIILPIALLAAIVFIYNRMTMDSELVVMRAIGASPARLARPALMLALGVSVVLLIMTAWLAPVTLAGMQHLRQVIKAQYSSLLFREGVFNAVAPGLTVYMRERLENGELGGLMIHDTRAQNPTPVTVIAKRGVMVATDSGQQVVVYEGSRQAMDDSTGNLTRLDFDRYLIDLPEGSGVVRQRWREPEERTLFELFRPDMNNENDRANRRDFMVEAHRRIISPFLALTYSVIGLAFLLLGPVDRRGQTRRIVAAIAAVVGIQGLYLAAFNMAQDHIGGIILMDVLVLGPLLLCGYLLSGASEAMRQKPWCRTLSSVFVSGAKNTKAGGAA</sequence>
<evidence type="ECO:0000256" key="3">
    <source>
        <dbReference type="ARBA" id="ARBA00022692"/>
    </source>
</evidence>
<feature type="transmembrane region" description="Helical" evidence="6">
    <location>
        <begin position="103"/>
        <end position="122"/>
    </location>
</feature>
<dbReference type="InterPro" id="IPR005495">
    <property type="entry name" value="LptG/LptF_permease"/>
</dbReference>
<dbReference type="PANTHER" id="PTHR33529">
    <property type="entry name" value="SLR0882 PROTEIN-RELATED"/>
    <property type="match status" value="1"/>
</dbReference>
<evidence type="ECO:0000256" key="6">
    <source>
        <dbReference type="SAM" id="Phobius"/>
    </source>
</evidence>
<dbReference type="Proteomes" id="UP000009286">
    <property type="component" value="Chromosome"/>
</dbReference>
<dbReference type="PANTHER" id="PTHR33529:SF6">
    <property type="entry name" value="YJGP_YJGQ FAMILY PERMEASE"/>
    <property type="match status" value="1"/>
</dbReference>
<evidence type="ECO:0000313" key="7">
    <source>
        <dbReference type="EMBL" id="AEP08538.1"/>
    </source>
</evidence>
<dbReference type="RefSeq" id="WP_014101761.1">
    <property type="nucleotide sequence ID" value="NC_016026.1"/>
</dbReference>
<dbReference type="OrthoDB" id="8477889at2"/>
<dbReference type="eggNOG" id="COG0795">
    <property type="taxonomic scope" value="Bacteria"/>
</dbReference>
<feature type="transmembrane region" description="Helical" evidence="6">
    <location>
        <begin position="311"/>
        <end position="329"/>
    </location>
</feature>
<dbReference type="GO" id="GO:0055085">
    <property type="term" value="P:transmembrane transport"/>
    <property type="evidence" value="ECO:0007669"/>
    <property type="project" value="InterPro"/>
</dbReference>
<keyword evidence="5 6" id="KW-0472">Membrane</keyword>
<dbReference type="Pfam" id="PF03739">
    <property type="entry name" value="LptF_LptG"/>
    <property type="match status" value="1"/>
</dbReference>
<evidence type="ECO:0000256" key="1">
    <source>
        <dbReference type="ARBA" id="ARBA00004651"/>
    </source>
</evidence>
<gene>
    <name evidence="7" type="ordered locus">MICA_192</name>
</gene>
<dbReference type="NCBIfam" id="TIGR04407">
    <property type="entry name" value="LptF_YjgP"/>
    <property type="match status" value="1"/>
</dbReference>
<dbReference type="GO" id="GO:0043190">
    <property type="term" value="C:ATP-binding cassette (ABC) transporter complex"/>
    <property type="evidence" value="ECO:0007669"/>
    <property type="project" value="InterPro"/>
</dbReference>
<proteinExistence type="predicted"/>
<dbReference type="STRING" id="856793.MICA_192"/>
<protein>
    <submittedName>
        <fullName evidence="7">Uncharacterized protein</fullName>
    </submittedName>
</protein>
<feature type="transmembrane region" description="Helical" evidence="6">
    <location>
        <begin position="63"/>
        <end position="82"/>
    </location>
</feature>
<evidence type="ECO:0000256" key="4">
    <source>
        <dbReference type="ARBA" id="ARBA00022989"/>
    </source>
</evidence>
<accession>G2KP30</accession>
<dbReference type="AlphaFoldDB" id="G2KP30"/>
<dbReference type="KEGG" id="mai:MICA_192"/>
<dbReference type="EMBL" id="CP002382">
    <property type="protein sequence ID" value="AEP08538.1"/>
    <property type="molecule type" value="Genomic_DNA"/>
</dbReference>
<name>G2KP30_MICAA</name>
<keyword evidence="4 6" id="KW-1133">Transmembrane helix</keyword>
<feature type="transmembrane region" description="Helical" evidence="6">
    <location>
        <begin position="12"/>
        <end position="31"/>
    </location>
</feature>
<reference evidence="7 8" key="1">
    <citation type="journal article" date="2011" name="BMC Genomics">
        <title>Genomic insights into an obligate epibiotic bacterial predator: Micavibrio aeruginosavorus ARL-13.</title>
        <authorList>
            <person name="Wang Z."/>
            <person name="Kadouri D."/>
            <person name="Wu M."/>
        </authorList>
    </citation>
    <scope>NUCLEOTIDE SEQUENCE [LARGE SCALE GENOMIC DNA]</scope>
    <source>
        <strain evidence="7 8">ARL-13</strain>
    </source>
</reference>
<evidence type="ECO:0000256" key="5">
    <source>
        <dbReference type="ARBA" id="ARBA00023136"/>
    </source>
</evidence>
<dbReference type="InterPro" id="IPR030922">
    <property type="entry name" value="LptF"/>
</dbReference>
<keyword evidence="3 6" id="KW-0812">Transmembrane</keyword>
<dbReference type="HOGENOM" id="CLU_028799_7_1_5"/>
<evidence type="ECO:0000256" key="2">
    <source>
        <dbReference type="ARBA" id="ARBA00022475"/>
    </source>
</evidence>
<organism evidence="7 8">
    <name type="scientific">Micavibrio aeruginosavorus (strain ARL-13)</name>
    <dbReference type="NCBI Taxonomy" id="856793"/>
    <lineage>
        <taxon>Bacteria</taxon>
        <taxon>Pseudomonadati</taxon>
        <taxon>Bdellovibrionota</taxon>
        <taxon>Bdellovibrionia</taxon>
        <taxon>Bdellovibrionales</taxon>
        <taxon>Pseudobdellovibrionaceae</taxon>
        <taxon>Micavibrio</taxon>
    </lineage>
</organism>